<organism evidence="2 3">
    <name type="scientific">Gibberella nygamai</name>
    <name type="common">Bean root rot disease fungus</name>
    <name type="synonym">Fusarium nygamai</name>
    <dbReference type="NCBI Taxonomy" id="42673"/>
    <lineage>
        <taxon>Eukaryota</taxon>
        <taxon>Fungi</taxon>
        <taxon>Dikarya</taxon>
        <taxon>Ascomycota</taxon>
        <taxon>Pezizomycotina</taxon>
        <taxon>Sordariomycetes</taxon>
        <taxon>Hypocreomycetidae</taxon>
        <taxon>Hypocreales</taxon>
        <taxon>Nectriaceae</taxon>
        <taxon>Fusarium</taxon>
        <taxon>Fusarium fujikuroi species complex</taxon>
    </lineage>
</organism>
<protein>
    <submittedName>
        <fullName evidence="2">Uncharacterized protein</fullName>
    </submittedName>
</protein>
<dbReference type="EMBL" id="MTQA01000019">
    <property type="protein sequence ID" value="PNP85443.1"/>
    <property type="molecule type" value="Genomic_DNA"/>
</dbReference>
<dbReference type="OrthoDB" id="5061283at2759"/>
<proteinExistence type="predicted"/>
<evidence type="ECO:0000313" key="3">
    <source>
        <dbReference type="Proteomes" id="UP000236664"/>
    </source>
</evidence>
<evidence type="ECO:0000256" key="1">
    <source>
        <dbReference type="SAM" id="Coils"/>
    </source>
</evidence>
<keyword evidence="3" id="KW-1185">Reference proteome</keyword>
<sequence>MNESDSTRPRINTMDYLTNRVAAIRKRLAQAQDRAALAQEVVVALTQELDDIILSRDWLAAHSQIGEDVQQYAQAAEQPDPLPSKAYLLIDPNEDEAMSTKLDFRFDQVTGLPIGDKAFSKNFLRTVFFSGSQYPLRHFTLRHKKAATCPIKQRCEHWRLVEENISRTRGKWDVDIQVTAIRADFVASEDSGYSGVSMFDQDEVESEKIRTLHSRIFGYLQPDFGAVERRGYKVLDWHLHEPDSAGFGGDKINRLKLMDQFGRRIFENVEQAYP</sequence>
<accession>A0A2K0WT18</accession>
<name>A0A2K0WT18_GIBNY</name>
<evidence type="ECO:0000313" key="2">
    <source>
        <dbReference type="EMBL" id="PNP85443.1"/>
    </source>
</evidence>
<feature type="coiled-coil region" evidence="1">
    <location>
        <begin position="14"/>
        <end position="48"/>
    </location>
</feature>
<dbReference type="STRING" id="42673.A0A2K0WT18"/>
<keyword evidence="1" id="KW-0175">Coiled coil</keyword>
<dbReference type="AlphaFoldDB" id="A0A2K0WT18"/>
<comment type="caution">
    <text evidence="2">The sequence shown here is derived from an EMBL/GenBank/DDBJ whole genome shotgun (WGS) entry which is preliminary data.</text>
</comment>
<reference evidence="2 3" key="1">
    <citation type="submission" date="2017-06" db="EMBL/GenBank/DDBJ databases">
        <title>Genome of Fusarium nygamai isolate CS10214.</title>
        <authorList>
            <person name="Gardiner D.M."/>
            <person name="Obanor F."/>
            <person name="Kazan K."/>
        </authorList>
    </citation>
    <scope>NUCLEOTIDE SEQUENCE [LARGE SCALE GENOMIC DNA]</scope>
    <source>
        <strain evidence="2 3">CS10214</strain>
    </source>
</reference>
<gene>
    <name evidence="2" type="ORF">FNYG_01272</name>
</gene>
<dbReference type="Proteomes" id="UP000236664">
    <property type="component" value="Unassembled WGS sequence"/>
</dbReference>